<dbReference type="CDD" id="cd06223">
    <property type="entry name" value="PRTases_typeI"/>
    <property type="match status" value="1"/>
</dbReference>
<dbReference type="InterPro" id="IPR044005">
    <property type="entry name" value="DZR_2"/>
</dbReference>
<evidence type="ECO:0000313" key="4">
    <source>
        <dbReference type="Proteomes" id="UP000452141"/>
    </source>
</evidence>
<dbReference type="PANTHER" id="PTHR47505:SF1">
    <property type="entry name" value="DNA UTILIZATION PROTEIN YHGH"/>
    <property type="match status" value="1"/>
</dbReference>
<comment type="similarity">
    <text evidence="1">Belongs to the ComF/GntX family.</text>
</comment>
<comment type="caution">
    <text evidence="3">The sequence shown here is derived from an EMBL/GenBank/DDBJ whole genome shotgun (WGS) entry which is preliminary data.</text>
</comment>
<dbReference type="InterPro" id="IPR029057">
    <property type="entry name" value="PRTase-like"/>
</dbReference>
<proteinExistence type="inferred from homology"/>
<dbReference type="AlphaFoldDB" id="A0A844FKW2"/>
<evidence type="ECO:0000259" key="2">
    <source>
        <dbReference type="Pfam" id="PF18912"/>
    </source>
</evidence>
<dbReference type="RefSeq" id="WP_154486328.1">
    <property type="nucleotide sequence ID" value="NZ_VUMW01000002.1"/>
</dbReference>
<dbReference type="InterPro" id="IPR051910">
    <property type="entry name" value="ComF/GntX_DNA_util-trans"/>
</dbReference>
<dbReference type="Proteomes" id="UP000452141">
    <property type="component" value="Unassembled WGS sequence"/>
</dbReference>
<accession>A0A844FKW2</accession>
<name>A0A844FKW2_9LACO</name>
<organism evidence="3 4">
    <name type="scientific">Lactobacillus equicursoris</name>
    <dbReference type="NCBI Taxonomy" id="420645"/>
    <lineage>
        <taxon>Bacteria</taxon>
        <taxon>Bacillati</taxon>
        <taxon>Bacillota</taxon>
        <taxon>Bacilli</taxon>
        <taxon>Lactobacillales</taxon>
        <taxon>Lactobacillaceae</taxon>
        <taxon>Lactobacillus</taxon>
    </lineage>
</organism>
<gene>
    <name evidence="3" type="ORF">FYJ61_01590</name>
</gene>
<evidence type="ECO:0000256" key="1">
    <source>
        <dbReference type="ARBA" id="ARBA00008007"/>
    </source>
</evidence>
<dbReference type="SUPFAM" id="SSF53271">
    <property type="entry name" value="PRTase-like"/>
    <property type="match status" value="1"/>
</dbReference>
<dbReference type="EMBL" id="VUMW01000002">
    <property type="protein sequence ID" value="MST79194.1"/>
    <property type="molecule type" value="Genomic_DNA"/>
</dbReference>
<dbReference type="Pfam" id="PF18912">
    <property type="entry name" value="DZR_2"/>
    <property type="match status" value="1"/>
</dbReference>
<reference evidence="3 4" key="1">
    <citation type="submission" date="2019-08" db="EMBL/GenBank/DDBJ databases">
        <title>In-depth cultivation of the pig gut microbiome towards novel bacterial diversity and tailored functional studies.</title>
        <authorList>
            <person name="Wylensek D."/>
            <person name="Hitch T.C.A."/>
            <person name="Clavel T."/>
        </authorList>
    </citation>
    <scope>NUCLEOTIDE SEQUENCE [LARGE SCALE GENOMIC DNA]</scope>
    <source>
        <strain evidence="3 4">WCA-470BD-2E</strain>
    </source>
</reference>
<sequence length="227" mass="26342">MKCLVCNTDFTPKIDFLALFSPKKEKNSTMCPACWQKFHRLTGTRCPQCGREQEKSEICQDCQKWQRAYQGKILLNHAAYDYNAAFHDLMVSYKRYGDYILCQVLSELAKEDLVKLQFDYYVPVPTNPDHQQKRGYDTIWEIFSPLVPLTPLLLKKAGSGAQGEKNKKARMQAKQNFFLNPEFRGTITGKILLLDDIYTTGRTLYHARDMIWTAFPEVEIESFSISR</sequence>
<dbReference type="InterPro" id="IPR000836">
    <property type="entry name" value="PRTase_dom"/>
</dbReference>
<feature type="domain" description="Double zinc ribbon" evidence="2">
    <location>
        <begin position="24"/>
        <end position="63"/>
    </location>
</feature>
<evidence type="ECO:0000313" key="3">
    <source>
        <dbReference type="EMBL" id="MST79194.1"/>
    </source>
</evidence>
<protein>
    <submittedName>
        <fullName evidence="3">ComF family protein</fullName>
    </submittedName>
</protein>
<dbReference type="PANTHER" id="PTHR47505">
    <property type="entry name" value="DNA UTILIZATION PROTEIN YHGH"/>
    <property type="match status" value="1"/>
</dbReference>